<evidence type="ECO:0000313" key="3">
    <source>
        <dbReference type="Proteomes" id="UP000015105"/>
    </source>
</evidence>
<feature type="region of interest" description="Disordered" evidence="1">
    <location>
        <begin position="56"/>
        <end position="96"/>
    </location>
</feature>
<dbReference type="Gramene" id="AET7Gv20845600.3">
    <property type="protein sequence ID" value="AET7Gv20845600.3"/>
    <property type="gene ID" value="AET7Gv20845600"/>
</dbReference>
<reference evidence="2" key="5">
    <citation type="journal article" date="2021" name="G3 (Bethesda)">
        <title>Aegilops tauschii genome assembly Aet v5.0 features greater sequence contiguity and improved annotation.</title>
        <authorList>
            <person name="Wang L."/>
            <person name="Zhu T."/>
            <person name="Rodriguez J.C."/>
            <person name="Deal K.R."/>
            <person name="Dubcovsky J."/>
            <person name="McGuire P.E."/>
            <person name="Lux T."/>
            <person name="Spannagl M."/>
            <person name="Mayer K.F.X."/>
            <person name="Baldrich P."/>
            <person name="Meyers B.C."/>
            <person name="Huo N."/>
            <person name="Gu Y.Q."/>
            <person name="Zhou H."/>
            <person name="Devos K.M."/>
            <person name="Bennetzen J.L."/>
            <person name="Unver T."/>
            <person name="Budak H."/>
            <person name="Gulick P.J."/>
            <person name="Galiba G."/>
            <person name="Kalapos B."/>
            <person name="Nelson D.R."/>
            <person name="Li P."/>
            <person name="You F.M."/>
            <person name="Luo M.C."/>
            <person name="Dvorak J."/>
        </authorList>
    </citation>
    <scope>NUCLEOTIDE SEQUENCE [LARGE SCALE GENOMIC DNA]</scope>
    <source>
        <strain evidence="2">cv. AL8/78</strain>
    </source>
</reference>
<organism evidence="2 3">
    <name type="scientific">Aegilops tauschii subsp. strangulata</name>
    <name type="common">Goatgrass</name>
    <dbReference type="NCBI Taxonomy" id="200361"/>
    <lineage>
        <taxon>Eukaryota</taxon>
        <taxon>Viridiplantae</taxon>
        <taxon>Streptophyta</taxon>
        <taxon>Embryophyta</taxon>
        <taxon>Tracheophyta</taxon>
        <taxon>Spermatophyta</taxon>
        <taxon>Magnoliopsida</taxon>
        <taxon>Liliopsida</taxon>
        <taxon>Poales</taxon>
        <taxon>Poaceae</taxon>
        <taxon>BOP clade</taxon>
        <taxon>Pooideae</taxon>
        <taxon>Triticodae</taxon>
        <taxon>Triticeae</taxon>
        <taxon>Triticinae</taxon>
        <taxon>Aegilops</taxon>
    </lineage>
</organism>
<name>A0A453S898_AEGTS</name>
<reference evidence="3" key="2">
    <citation type="journal article" date="2017" name="Nat. Plants">
        <title>The Aegilops tauschii genome reveals multiple impacts of transposons.</title>
        <authorList>
            <person name="Zhao G."/>
            <person name="Zou C."/>
            <person name="Li K."/>
            <person name="Wang K."/>
            <person name="Li T."/>
            <person name="Gao L."/>
            <person name="Zhang X."/>
            <person name="Wang H."/>
            <person name="Yang Z."/>
            <person name="Liu X."/>
            <person name="Jiang W."/>
            <person name="Mao L."/>
            <person name="Kong X."/>
            <person name="Jiao Y."/>
            <person name="Jia J."/>
        </authorList>
    </citation>
    <scope>NUCLEOTIDE SEQUENCE [LARGE SCALE GENOMIC DNA]</scope>
    <source>
        <strain evidence="3">cv. AL8/78</strain>
    </source>
</reference>
<feature type="compositionally biased region" description="Low complexity" evidence="1">
    <location>
        <begin position="75"/>
        <end position="95"/>
    </location>
</feature>
<dbReference type="EnsemblPlants" id="AET7Gv20845600.3">
    <property type="protein sequence ID" value="AET7Gv20845600.3"/>
    <property type="gene ID" value="AET7Gv20845600"/>
</dbReference>
<proteinExistence type="predicted"/>
<evidence type="ECO:0000256" key="1">
    <source>
        <dbReference type="SAM" id="MobiDB-lite"/>
    </source>
</evidence>
<protein>
    <submittedName>
        <fullName evidence="2">Uncharacterized protein</fullName>
    </submittedName>
</protein>
<dbReference type="Proteomes" id="UP000015105">
    <property type="component" value="Chromosome 7D"/>
</dbReference>
<keyword evidence="3" id="KW-1185">Reference proteome</keyword>
<reference evidence="2" key="4">
    <citation type="submission" date="2019-03" db="UniProtKB">
        <authorList>
            <consortium name="EnsemblPlants"/>
        </authorList>
    </citation>
    <scope>IDENTIFICATION</scope>
</reference>
<dbReference type="AlphaFoldDB" id="A0A453S898"/>
<feature type="compositionally biased region" description="Pro residues" evidence="1">
    <location>
        <begin position="57"/>
        <end position="74"/>
    </location>
</feature>
<reference evidence="3" key="1">
    <citation type="journal article" date="2014" name="Science">
        <title>Ancient hybridizations among the ancestral genomes of bread wheat.</title>
        <authorList>
            <consortium name="International Wheat Genome Sequencing Consortium,"/>
            <person name="Marcussen T."/>
            <person name="Sandve S.R."/>
            <person name="Heier L."/>
            <person name="Spannagl M."/>
            <person name="Pfeifer M."/>
            <person name="Jakobsen K.S."/>
            <person name="Wulff B.B."/>
            <person name="Steuernagel B."/>
            <person name="Mayer K.F."/>
            <person name="Olsen O.A."/>
        </authorList>
    </citation>
    <scope>NUCLEOTIDE SEQUENCE [LARGE SCALE GENOMIC DNA]</scope>
    <source>
        <strain evidence="3">cv. AL8/78</strain>
    </source>
</reference>
<accession>A0A453S898</accession>
<reference evidence="2" key="3">
    <citation type="journal article" date="2017" name="Nature">
        <title>Genome sequence of the progenitor of the wheat D genome Aegilops tauschii.</title>
        <authorList>
            <person name="Luo M.C."/>
            <person name="Gu Y.Q."/>
            <person name="Puiu D."/>
            <person name="Wang H."/>
            <person name="Twardziok S.O."/>
            <person name="Deal K.R."/>
            <person name="Huo N."/>
            <person name="Zhu T."/>
            <person name="Wang L."/>
            <person name="Wang Y."/>
            <person name="McGuire P.E."/>
            <person name="Liu S."/>
            <person name="Long H."/>
            <person name="Ramasamy R.K."/>
            <person name="Rodriguez J.C."/>
            <person name="Van S.L."/>
            <person name="Yuan L."/>
            <person name="Wang Z."/>
            <person name="Xia Z."/>
            <person name="Xiao L."/>
            <person name="Anderson O.D."/>
            <person name="Ouyang S."/>
            <person name="Liang Y."/>
            <person name="Zimin A.V."/>
            <person name="Pertea G."/>
            <person name="Qi P."/>
            <person name="Bennetzen J.L."/>
            <person name="Dai X."/>
            <person name="Dawson M.W."/>
            <person name="Muller H.G."/>
            <person name="Kugler K."/>
            <person name="Rivarola-Duarte L."/>
            <person name="Spannagl M."/>
            <person name="Mayer K.F.X."/>
            <person name="Lu F.H."/>
            <person name="Bevan M.W."/>
            <person name="Leroy P."/>
            <person name="Li P."/>
            <person name="You F.M."/>
            <person name="Sun Q."/>
            <person name="Liu Z."/>
            <person name="Lyons E."/>
            <person name="Wicker T."/>
            <person name="Salzberg S.L."/>
            <person name="Devos K.M."/>
            <person name="Dvorak J."/>
        </authorList>
    </citation>
    <scope>NUCLEOTIDE SEQUENCE [LARGE SCALE GENOMIC DNA]</scope>
    <source>
        <strain evidence="2">cv. AL8/78</strain>
    </source>
</reference>
<evidence type="ECO:0000313" key="2">
    <source>
        <dbReference type="EnsemblPlants" id="AET7Gv20845600.3"/>
    </source>
</evidence>
<sequence>VAPAKLHSKSAHQRPSVRSCTSLIAVDWPPLLYLVGRPSRLSKLSAPSLAHAVLEWRPPPASRPPSPPLRPPLEPRLLPSSSSAPSLAAPGSIPSRPRSAALPFPSLFPPYAATSILELLFCPLNWGCITMSST</sequence>